<dbReference type="InterPro" id="IPR001375">
    <property type="entry name" value="Peptidase_S9_cat"/>
</dbReference>
<evidence type="ECO:0000256" key="3">
    <source>
        <dbReference type="ARBA" id="ARBA00010040"/>
    </source>
</evidence>
<dbReference type="PANTHER" id="PTHR42776">
    <property type="entry name" value="SERINE PEPTIDASE S9 FAMILY MEMBER"/>
    <property type="match status" value="1"/>
</dbReference>
<dbReference type="OMA" id="QEIATPF"/>
<dbReference type="Gene3D" id="3.40.50.1820">
    <property type="entry name" value="alpha/beta hydrolase"/>
    <property type="match status" value="1"/>
</dbReference>
<protein>
    <recommendedName>
        <fullName evidence="5">acylaminoacyl-peptidase</fullName>
        <ecNumber evidence="5">3.4.19.1</ecNumber>
    </recommendedName>
</protein>
<dbReference type="PANTHER" id="PTHR42776:SF4">
    <property type="entry name" value="ACYLAMINO-ACID-RELEASING ENZYME"/>
    <property type="match status" value="1"/>
</dbReference>
<dbReference type="GO" id="GO:0004252">
    <property type="term" value="F:serine-type endopeptidase activity"/>
    <property type="evidence" value="ECO:0007669"/>
    <property type="project" value="TreeGrafter"/>
</dbReference>
<dbReference type="EnsemblMetazoa" id="SMAR009683-RA">
    <property type="protein sequence ID" value="SMAR009683-PA"/>
    <property type="gene ID" value="SMAR009683"/>
</dbReference>
<comment type="similarity">
    <text evidence="3">Belongs to the peptidase S9C family.</text>
</comment>
<evidence type="ECO:0000256" key="7">
    <source>
        <dbReference type="ARBA" id="ARBA00022801"/>
    </source>
</evidence>
<sequence length="705" mass="79771">METTSIQRIVDIYRKLSRIPTPVKGFLTPTSSTVLKVNVINSQRDLERSEKVKSLRNFVFTLDRFEILAANSPVEITSEQLRTDTKNGNKTVVLRMIKLNKTEEKQFLEIWEESEKIINLDLKALDIHGKVYEDSVFGGLRWSPDEKKIVYVAEKKKPSTESFFKTKSASSKETPDVTPGNEYVYTEDWGESLVGKSHPVPFILDVESGSVKAVENIPDDVSFGQPIWTPEHNILCVGHWQEPRRLGIIYCTNRRCGLFHLLLNENKYEIIGSSDKNVDSPRFSHDGSLLVYLERVAGGPHHQGAKLMMCKWATKEIQVLVDLINFPEGDGFPGIYTVHLPDRIWSSDNNFVVFSSVWRSSEELICINVTTRKLSKLISKRGNYSSTLLDFFDDVILATISTPQSPPVIGRFSNPQKEINWIPLWKENNIPNIAWKVLKLNPTVKTVHPKYPNLQYEAIYIHPIIQTGDFFPLIVWPHGGPHSAYLSSFNLFAAIFAELGFSTLLVNYRGSVGFGEDSIDSLLGNIGVNDVYDCQNAVQTLASEVSFKNIMLYGGSHGGFLSAQLIGQFPDFYKACVCRNPVIDITTKVGISDIPDWNWVECGLEFQFTSLPSIDQLKLMLEKSPITYIDQVKTPVLLAIGKADLRVPPSQGYLFHHALKARNKKVKMCTYDDNHALSKVDVEADSFVNAILWFLNHLNKYKEKK</sequence>
<evidence type="ECO:0000256" key="1">
    <source>
        <dbReference type="ARBA" id="ARBA00000721"/>
    </source>
</evidence>
<dbReference type="GO" id="GO:0006508">
    <property type="term" value="P:proteolysis"/>
    <property type="evidence" value="ECO:0007669"/>
    <property type="project" value="InterPro"/>
</dbReference>
<comment type="subunit">
    <text evidence="4">Homotetramer.</text>
</comment>
<dbReference type="GO" id="GO:0005737">
    <property type="term" value="C:cytoplasm"/>
    <property type="evidence" value="ECO:0007669"/>
    <property type="project" value="UniProtKB-SubCell"/>
</dbReference>
<evidence type="ECO:0000259" key="8">
    <source>
        <dbReference type="Pfam" id="PF00326"/>
    </source>
</evidence>
<evidence type="ECO:0000256" key="5">
    <source>
        <dbReference type="ARBA" id="ARBA00012917"/>
    </source>
</evidence>
<dbReference type="SUPFAM" id="SSF82171">
    <property type="entry name" value="DPP6 N-terminal domain-like"/>
    <property type="match status" value="1"/>
</dbReference>
<dbReference type="STRING" id="126957.T1J7M8"/>
<evidence type="ECO:0000256" key="4">
    <source>
        <dbReference type="ARBA" id="ARBA00011881"/>
    </source>
</evidence>
<dbReference type="InterPro" id="IPR045550">
    <property type="entry name" value="AARE_N"/>
</dbReference>
<evidence type="ECO:0000256" key="6">
    <source>
        <dbReference type="ARBA" id="ARBA00022490"/>
    </source>
</evidence>
<comment type="catalytic activity">
    <reaction evidence="1">
        <text>Cleavage of an N-acetyl or N-formyl amino acid from the N-terminus of a polypeptide.</text>
        <dbReference type="EC" id="3.4.19.1"/>
    </reaction>
</comment>
<reference evidence="11" key="1">
    <citation type="submission" date="2011-05" db="EMBL/GenBank/DDBJ databases">
        <authorList>
            <person name="Richards S.R."/>
            <person name="Qu J."/>
            <person name="Jiang H."/>
            <person name="Jhangiani S.N."/>
            <person name="Agravi P."/>
            <person name="Goodspeed R."/>
            <person name="Gross S."/>
            <person name="Mandapat C."/>
            <person name="Jackson L."/>
            <person name="Mathew T."/>
            <person name="Pu L."/>
            <person name="Thornton R."/>
            <person name="Saada N."/>
            <person name="Wilczek-Boney K.B."/>
            <person name="Lee S."/>
            <person name="Kovar C."/>
            <person name="Wu Y."/>
            <person name="Scherer S.E."/>
            <person name="Worley K.C."/>
            <person name="Muzny D.M."/>
            <person name="Gibbs R."/>
        </authorList>
    </citation>
    <scope>NUCLEOTIDE SEQUENCE</scope>
    <source>
        <strain evidence="11">Brora</strain>
    </source>
</reference>
<dbReference type="SUPFAM" id="SSF53474">
    <property type="entry name" value="alpha/beta-Hydrolases"/>
    <property type="match status" value="1"/>
</dbReference>
<evidence type="ECO:0000313" key="10">
    <source>
        <dbReference type="EnsemblMetazoa" id="SMAR009683-PA"/>
    </source>
</evidence>
<feature type="domain" description="Acylamino-acid-releasing enzyme N-terminal" evidence="9">
    <location>
        <begin position="30"/>
        <end position="431"/>
    </location>
</feature>
<keyword evidence="6" id="KW-0963">Cytoplasm</keyword>
<dbReference type="PhylomeDB" id="T1J7M8"/>
<dbReference type="AlphaFoldDB" id="T1J7M8"/>
<keyword evidence="7" id="KW-0378">Hydrolase</keyword>
<organism evidence="10 11">
    <name type="scientific">Strigamia maritima</name>
    <name type="common">European centipede</name>
    <name type="synonym">Geophilus maritimus</name>
    <dbReference type="NCBI Taxonomy" id="126957"/>
    <lineage>
        <taxon>Eukaryota</taxon>
        <taxon>Metazoa</taxon>
        <taxon>Ecdysozoa</taxon>
        <taxon>Arthropoda</taxon>
        <taxon>Myriapoda</taxon>
        <taxon>Chilopoda</taxon>
        <taxon>Pleurostigmophora</taxon>
        <taxon>Geophilomorpha</taxon>
        <taxon>Linotaeniidae</taxon>
        <taxon>Strigamia</taxon>
    </lineage>
</organism>
<dbReference type="Pfam" id="PF19283">
    <property type="entry name" value="APEH_N"/>
    <property type="match status" value="1"/>
</dbReference>
<dbReference type="EMBL" id="JH431936">
    <property type="status" value="NOT_ANNOTATED_CDS"/>
    <property type="molecule type" value="Genomic_DNA"/>
</dbReference>
<comment type="subcellular location">
    <subcellularLocation>
        <location evidence="2">Cytoplasm</location>
    </subcellularLocation>
</comment>
<name>T1J7M8_STRMM</name>
<dbReference type="Proteomes" id="UP000014500">
    <property type="component" value="Unassembled WGS sequence"/>
</dbReference>
<dbReference type="Pfam" id="PF00326">
    <property type="entry name" value="Peptidase_S9"/>
    <property type="match status" value="1"/>
</dbReference>
<accession>T1J7M8</accession>
<evidence type="ECO:0000259" key="9">
    <source>
        <dbReference type="Pfam" id="PF19283"/>
    </source>
</evidence>
<dbReference type="eggNOG" id="KOG2100">
    <property type="taxonomic scope" value="Eukaryota"/>
</dbReference>
<dbReference type="FunFam" id="3.40.50.1820:FF:000043">
    <property type="entry name" value="acylamino-acid-releasing enzyme"/>
    <property type="match status" value="1"/>
</dbReference>
<evidence type="ECO:0000256" key="2">
    <source>
        <dbReference type="ARBA" id="ARBA00004496"/>
    </source>
</evidence>
<dbReference type="HOGENOM" id="CLU_014230_1_1_1"/>
<evidence type="ECO:0000313" key="11">
    <source>
        <dbReference type="Proteomes" id="UP000014500"/>
    </source>
</evidence>
<dbReference type="GO" id="GO:0008242">
    <property type="term" value="F:omega peptidase activity"/>
    <property type="evidence" value="ECO:0007669"/>
    <property type="project" value="UniProtKB-EC"/>
</dbReference>
<proteinExistence type="inferred from homology"/>
<dbReference type="EC" id="3.4.19.1" evidence="5"/>
<keyword evidence="11" id="KW-1185">Reference proteome</keyword>
<feature type="domain" description="Peptidase S9 prolyl oligopeptidase catalytic" evidence="8">
    <location>
        <begin position="488"/>
        <end position="700"/>
    </location>
</feature>
<reference evidence="10" key="2">
    <citation type="submission" date="2015-02" db="UniProtKB">
        <authorList>
            <consortium name="EnsemblMetazoa"/>
        </authorList>
    </citation>
    <scope>IDENTIFICATION</scope>
</reference>
<dbReference type="InterPro" id="IPR029058">
    <property type="entry name" value="AB_hydrolase_fold"/>
</dbReference>